<gene>
    <name evidence="7" type="ORF">EZS27_029751</name>
</gene>
<keyword evidence="4" id="KW-0998">Cell outer membrane</keyword>
<reference evidence="7" key="1">
    <citation type="submission" date="2019-03" db="EMBL/GenBank/DDBJ databases">
        <title>Single cell metagenomics reveals metabolic interactions within the superorganism composed of flagellate Streblomastix strix and complex community of Bacteroidetes bacteria on its surface.</title>
        <authorList>
            <person name="Treitli S.C."/>
            <person name="Kolisko M."/>
            <person name="Husnik F."/>
            <person name="Keeling P."/>
            <person name="Hampl V."/>
        </authorList>
    </citation>
    <scope>NUCLEOTIDE SEQUENCE</scope>
    <source>
        <strain evidence="7">STM</strain>
    </source>
</reference>
<dbReference type="Pfam" id="PF14322">
    <property type="entry name" value="SusD-like_3"/>
    <property type="match status" value="1"/>
</dbReference>
<dbReference type="InterPro" id="IPR011990">
    <property type="entry name" value="TPR-like_helical_dom_sf"/>
</dbReference>
<dbReference type="AlphaFoldDB" id="A0A5J4QI11"/>
<dbReference type="EMBL" id="SNRY01003576">
    <property type="protein sequence ID" value="KAA6320484.1"/>
    <property type="molecule type" value="Genomic_DNA"/>
</dbReference>
<sequence>EGYAGLDTYNCLLLAKGKFNPDYIPVNFWDNIYGSIRICNLFLENSHLANDRLLVEGEVETYNMDVRFLRAFYYSLLLELYGPFVIIDHTVDYSSSDFPTRRNTVDECVDFLVKEFDAVIEKLPHQADIIQTDLGRPSKGAAMAAKARVLLWSASKLVNGNKDYETTFVNDEKTPYINPVYDENKWHLAAQAYKDIIDLGSYQLFTLPADEKTVPLGNFPGNNVAWPDGPAGIDPYRSFKALFAGGLNYWNSETIWQINIGNQKESYTRLGFPRGHKTTLGNESRYTGPVGAIQKIIDAFFMNNGKTIEEENNALYWDLGPASTSDGYYIQGRQTSEASPIKTNWLASSSAQAPPVRVLNREARFYATFGFQGRGYKQDDLATPWYYADYRNGTSDGYYETDRPSYRSGYPIVKWVNDEDITVTGNYPKQCPVYRLAEVYLSYAEALNEYNPANPDIVKYLNLVRYRAGLPGYELADQATNLQRIKHERYVELAYETGKRYFDMRRWMDADKVQRDQWGNSLGVGGIIYGCNYLATDASFYDRLLLDGYIFKKRDYFFPLPYVQVANHWGTMSQNPGW</sequence>
<keyword evidence="2" id="KW-0732">Signal</keyword>
<dbReference type="SUPFAM" id="SSF48452">
    <property type="entry name" value="TPR-like"/>
    <property type="match status" value="1"/>
</dbReference>
<comment type="caution">
    <text evidence="7">The sequence shown here is derived from an EMBL/GenBank/DDBJ whole genome shotgun (WGS) entry which is preliminary data.</text>
</comment>
<feature type="domain" description="SusD-like N-terminal" evidence="6">
    <location>
        <begin position="19"/>
        <end position="151"/>
    </location>
</feature>
<evidence type="ECO:0000259" key="5">
    <source>
        <dbReference type="Pfam" id="PF07980"/>
    </source>
</evidence>
<evidence type="ECO:0000256" key="4">
    <source>
        <dbReference type="ARBA" id="ARBA00023237"/>
    </source>
</evidence>
<evidence type="ECO:0000256" key="3">
    <source>
        <dbReference type="ARBA" id="ARBA00023136"/>
    </source>
</evidence>
<protein>
    <submittedName>
        <fullName evidence="7">RagB/SusD family nutrient uptake outer membrane protein</fullName>
    </submittedName>
</protein>
<keyword evidence="3" id="KW-0472">Membrane</keyword>
<dbReference type="InterPro" id="IPR012944">
    <property type="entry name" value="SusD_RagB_dom"/>
</dbReference>
<evidence type="ECO:0000259" key="6">
    <source>
        <dbReference type="Pfam" id="PF14322"/>
    </source>
</evidence>
<comment type="subcellular location">
    <subcellularLocation>
        <location evidence="1">Cell outer membrane</location>
    </subcellularLocation>
</comment>
<organism evidence="7">
    <name type="scientific">termite gut metagenome</name>
    <dbReference type="NCBI Taxonomy" id="433724"/>
    <lineage>
        <taxon>unclassified sequences</taxon>
        <taxon>metagenomes</taxon>
        <taxon>organismal metagenomes</taxon>
    </lineage>
</organism>
<name>A0A5J4QI11_9ZZZZ</name>
<dbReference type="Gene3D" id="1.25.40.390">
    <property type="match status" value="1"/>
</dbReference>
<dbReference type="Pfam" id="PF07980">
    <property type="entry name" value="SusD_RagB"/>
    <property type="match status" value="1"/>
</dbReference>
<evidence type="ECO:0000256" key="1">
    <source>
        <dbReference type="ARBA" id="ARBA00004442"/>
    </source>
</evidence>
<dbReference type="InterPro" id="IPR033985">
    <property type="entry name" value="SusD-like_N"/>
</dbReference>
<dbReference type="GO" id="GO:0009279">
    <property type="term" value="C:cell outer membrane"/>
    <property type="evidence" value="ECO:0007669"/>
    <property type="project" value="UniProtKB-SubCell"/>
</dbReference>
<feature type="domain" description="RagB/SusD" evidence="5">
    <location>
        <begin position="253"/>
        <end position="578"/>
    </location>
</feature>
<evidence type="ECO:0000313" key="7">
    <source>
        <dbReference type="EMBL" id="KAA6320484.1"/>
    </source>
</evidence>
<accession>A0A5J4QI11</accession>
<evidence type="ECO:0000256" key="2">
    <source>
        <dbReference type="ARBA" id="ARBA00022729"/>
    </source>
</evidence>
<feature type="non-terminal residue" evidence="7">
    <location>
        <position position="1"/>
    </location>
</feature>
<proteinExistence type="predicted"/>